<evidence type="ECO:0000256" key="5">
    <source>
        <dbReference type="ARBA" id="ARBA00022630"/>
    </source>
</evidence>
<comment type="pathway">
    <text evidence="3">Lipid metabolism; peroxisomal fatty acid beta-oxidation.</text>
</comment>
<dbReference type="Gene3D" id="1.20.140.10">
    <property type="entry name" value="Butyryl-CoA Dehydrogenase, subunit A, domain 3"/>
    <property type="match status" value="2"/>
</dbReference>
<dbReference type="GO" id="GO:0003997">
    <property type="term" value="F:acyl-CoA oxidase activity"/>
    <property type="evidence" value="ECO:0007669"/>
    <property type="project" value="InterPro"/>
</dbReference>
<dbReference type="SUPFAM" id="SSF47203">
    <property type="entry name" value="Acyl-CoA dehydrogenase C-terminal domain-like"/>
    <property type="match status" value="2"/>
</dbReference>
<evidence type="ECO:0000256" key="11">
    <source>
        <dbReference type="PIRNR" id="PIRNR000168"/>
    </source>
</evidence>
<evidence type="ECO:0000256" key="8">
    <source>
        <dbReference type="ARBA" id="ARBA00023002"/>
    </source>
</evidence>
<dbReference type="GO" id="GO:0005504">
    <property type="term" value="F:fatty acid binding"/>
    <property type="evidence" value="ECO:0007669"/>
    <property type="project" value="TreeGrafter"/>
</dbReference>
<dbReference type="InterPro" id="IPR012258">
    <property type="entry name" value="Acyl-CoA_oxidase"/>
</dbReference>
<dbReference type="GO" id="GO:0033540">
    <property type="term" value="P:fatty acid beta-oxidation using acyl-CoA oxidase"/>
    <property type="evidence" value="ECO:0007669"/>
    <property type="project" value="TreeGrafter"/>
</dbReference>
<feature type="domain" description="Acyl-CoA oxidase C-terminal" evidence="14">
    <location>
        <begin position="486"/>
        <end position="667"/>
    </location>
</feature>
<dbReference type="Pfam" id="PF01756">
    <property type="entry name" value="ACOX"/>
    <property type="match status" value="1"/>
</dbReference>
<evidence type="ECO:0000256" key="7">
    <source>
        <dbReference type="ARBA" id="ARBA00022832"/>
    </source>
</evidence>
<keyword evidence="5 11" id="KW-0285">Flavoprotein</keyword>
<dbReference type="Proteomes" id="UP001153620">
    <property type="component" value="Chromosome 1"/>
</dbReference>
<dbReference type="InterPro" id="IPR055060">
    <property type="entry name" value="ACOX_C_alpha1"/>
</dbReference>
<evidence type="ECO:0000259" key="16">
    <source>
        <dbReference type="Pfam" id="PF22924"/>
    </source>
</evidence>
<evidence type="ECO:0000256" key="6">
    <source>
        <dbReference type="ARBA" id="ARBA00022827"/>
    </source>
</evidence>
<dbReference type="PIRSF" id="PIRSF000168">
    <property type="entry name" value="Acyl-CoA_oxidase"/>
    <property type="match status" value="1"/>
</dbReference>
<evidence type="ECO:0000256" key="9">
    <source>
        <dbReference type="ARBA" id="ARBA00023098"/>
    </source>
</evidence>
<evidence type="ECO:0000256" key="12">
    <source>
        <dbReference type="PIRSR" id="PIRSR000168-1"/>
    </source>
</evidence>
<dbReference type="GO" id="GO:0055088">
    <property type="term" value="P:lipid homeostasis"/>
    <property type="evidence" value="ECO:0007669"/>
    <property type="project" value="TreeGrafter"/>
</dbReference>
<keyword evidence="6 11" id="KW-0274">FAD</keyword>
<dbReference type="OrthoDB" id="538336at2759"/>
<keyword evidence="7" id="KW-0276">Fatty acid metabolism</keyword>
<dbReference type="PANTHER" id="PTHR10909">
    <property type="entry name" value="ELECTRON TRANSPORT OXIDOREDUCTASE"/>
    <property type="match status" value="1"/>
</dbReference>
<dbReference type="Pfam" id="PF22924">
    <property type="entry name" value="ACOX_C_alpha1"/>
    <property type="match status" value="1"/>
</dbReference>
<name>A0A9N9RM37_9DIPT</name>
<feature type="domain" description="Acyl-coenzyme A oxidase N-terminal" evidence="15">
    <location>
        <begin position="21"/>
        <end position="147"/>
    </location>
</feature>
<dbReference type="InterPro" id="IPR036250">
    <property type="entry name" value="AcylCo_DH-like_C"/>
</dbReference>
<keyword evidence="9" id="KW-0443">Lipid metabolism</keyword>
<dbReference type="InterPro" id="IPR046373">
    <property type="entry name" value="Acyl-CoA_Oxase/DH_mid-dom_sf"/>
</dbReference>
<evidence type="ECO:0000259" key="14">
    <source>
        <dbReference type="Pfam" id="PF01756"/>
    </source>
</evidence>
<feature type="binding site" evidence="13">
    <location>
        <position position="153"/>
    </location>
    <ligand>
        <name>FAD</name>
        <dbReference type="ChEBI" id="CHEBI:57692"/>
    </ligand>
</feature>
<comment type="subcellular location">
    <subcellularLocation>
        <location evidence="2">Peroxisome</location>
    </subcellularLocation>
</comment>
<dbReference type="InterPro" id="IPR002655">
    <property type="entry name" value="Acyl-CoA_oxidase_C"/>
</dbReference>
<keyword evidence="10" id="KW-0576">Peroxisome</keyword>
<dbReference type="EMBL" id="OU895877">
    <property type="protein sequence ID" value="CAG9799336.1"/>
    <property type="molecule type" value="Genomic_DNA"/>
</dbReference>
<keyword evidence="8" id="KW-0560">Oxidoreductase</keyword>
<dbReference type="FunFam" id="2.40.110.10:FF:000003">
    <property type="entry name" value="Acyl-coenzyme A oxidase"/>
    <property type="match status" value="1"/>
</dbReference>
<dbReference type="InterPro" id="IPR009100">
    <property type="entry name" value="AcylCoA_DH/oxidase_NM_dom_sf"/>
</dbReference>
<organism evidence="17 18">
    <name type="scientific">Chironomus riparius</name>
    <dbReference type="NCBI Taxonomy" id="315576"/>
    <lineage>
        <taxon>Eukaryota</taxon>
        <taxon>Metazoa</taxon>
        <taxon>Ecdysozoa</taxon>
        <taxon>Arthropoda</taxon>
        <taxon>Hexapoda</taxon>
        <taxon>Insecta</taxon>
        <taxon>Pterygota</taxon>
        <taxon>Neoptera</taxon>
        <taxon>Endopterygota</taxon>
        <taxon>Diptera</taxon>
        <taxon>Nematocera</taxon>
        <taxon>Chironomoidea</taxon>
        <taxon>Chironomidae</taxon>
        <taxon>Chironominae</taxon>
        <taxon>Chironomus</taxon>
    </lineage>
</organism>
<gene>
    <name evidence="17" type="ORF">CHIRRI_LOCUS2305</name>
</gene>
<comment type="similarity">
    <text evidence="4 11">Belongs to the acyl-CoA oxidase family.</text>
</comment>
<proteinExistence type="inferred from homology"/>
<evidence type="ECO:0000313" key="18">
    <source>
        <dbReference type="Proteomes" id="UP001153620"/>
    </source>
</evidence>
<dbReference type="FunFam" id="1.20.140.10:FF:000005">
    <property type="entry name" value="Acyl-coenzyme A oxidase"/>
    <property type="match status" value="1"/>
</dbReference>
<feature type="domain" description="Acyl-CoA oxidase C-alpha1" evidence="16">
    <location>
        <begin position="289"/>
        <end position="450"/>
    </location>
</feature>
<accession>A0A9N9RM37</accession>
<feature type="active site" description="Proton acceptor" evidence="12">
    <location>
        <position position="435"/>
    </location>
</feature>
<dbReference type="GO" id="GO:0071949">
    <property type="term" value="F:FAD binding"/>
    <property type="evidence" value="ECO:0007669"/>
    <property type="project" value="InterPro"/>
</dbReference>
<evidence type="ECO:0000256" key="3">
    <source>
        <dbReference type="ARBA" id="ARBA00004846"/>
    </source>
</evidence>
<evidence type="ECO:0000256" key="4">
    <source>
        <dbReference type="ARBA" id="ARBA00006288"/>
    </source>
</evidence>
<evidence type="ECO:0000256" key="2">
    <source>
        <dbReference type="ARBA" id="ARBA00004275"/>
    </source>
</evidence>
<dbReference type="FunFam" id="1.10.540.10:FF:000033">
    <property type="entry name" value="Acyl-coenzyme A oxidase"/>
    <property type="match status" value="1"/>
</dbReference>
<dbReference type="InterPro" id="IPR037069">
    <property type="entry name" value="AcylCoA_DH/ox_N_sf"/>
</dbReference>
<dbReference type="AlphaFoldDB" id="A0A9N9RM37"/>
<dbReference type="Pfam" id="PF14749">
    <property type="entry name" value="Acyl-CoA_ox_N"/>
    <property type="match status" value="1"/>
</dbReference>
<dbReference type="Gene3D" id="2.40.110.10">
    <property type="entry name" value="Butyryl-CoA Dehydrogenase, subunit A, domain 2"/>
    <property type="match status" value="1"/>
</dbReference>
<reference evidence="17" key="1">
    <citation type="submission" date="2022-01" db="EMBL/GenBank/DDBJ databases">
        <authorList>
            <person name="King R."/>
        </authorList>
    </citation>
    <scope>NUCLEOTIDE SEQUENCE</scope>
</reference>
<protein>
    <recommendedName>
        <fullName evidence="11">Acyl-coenzyme A oxidase</fullName>
    </recommendedName>
</protein>
<dbReference type="PANTHER" id="PTHR10909:SF250">
    <property type="entry name" value="PEROXISOMAL ACYL-COENZYME A OXIDASE 1"/>
    <property type="match status" value="1"/>
</dbReference>
<feature type="binding site" evidence="13">
    <location>
        <position position="192"/>
    </location>
    <ligand>
        <name>FAD</name>
        <dbReference type="ChEBI" id="CHEBI:57692"/>
    </ligand>
</feature>
<dbReference type="InterPro" id="IPR029320">
    <property type="entry name" value="Acyl-CoA_ox_N"/>
</dbReference>
<dbReference type="SUPFAM" id="SSF56645">
    <property type="entry name" value="Acyl-CoA dehydrogenase NM domain-like"/>
    <property type="match status" value="1"/>
</dbReference>
<evidence type="ECO:0000259" key="15">
    <source>
        <dbReference type="Pfam" id="PF14749"/>
    </source>
</evidence>
<dbReference type="GO" id="GO:0005777">
    <property type="term" value="C:peroxisome"/>
    <property type="evidence" value="ECO:0007669"/>
    <property type="project" value="UniProtKB-SubCell"/>
</dbReference>
<evidence type="ECO:0000256" key="1">
    <source>
        <dbReference type="ARBA" id="ARBA00001974"/>
    </source>
</evidence>
<comment type="cofactor">
    <cofactor evidence="1">
        <name>FAD</name>
        <dbReference type="ChEBI" id="CHEBI:57692"/>
    </cofactor>
</comment>
<evidence type="ECO:0000313" key="17">
    <source>
        <dbReference type="EMBL" id="CAG9799336.1"/>
    </source>
</evidence>
<evidence type="ECO:0000256" key="10">
    <source>
        <dbReference type="ARBA" id="ARBA00023140"/>
    </source>
</evidence>
<dbReference type="FunFam" id="1.20.140.10:FF:000013">
    <property type="entry name" value="Acyl-coenzyme A oxidase"/>
    <property type="match status" value="1"/>
</dbReference>
<keyword evidence="18" id="KW-1185">Reference proteome</keyword>
<dbReference type="Gene3D" id="1.10.540.10">
    <property type="entry name" value="Acyl-CoA dehydrogenase/oxidase, N-terminal domain"/>
    <property type="match status" value="1"/>
</dbReference>
<evidence type="ECO:0000256" key="13">
    <source>
        <dbReference type="PIRSR" id="PIRSR000168-2"/>
    </source>
</evidence>
<reference evidence="17" key="2">
    <citation type="submission" date="2022-10" db="EMBL/GenBank/DDBJ databases">
        <authorList>
            <consortium name="ENA_rothamsted_submissions"/>
            <consortium name="culmorum"/>
            <person name="King R."/>
        </authorList>
    </citation>
    <scope>NUCLEOTIDE SEQUENCE</scope>
</reference>
<sequence length="670" mass="75508">MTSATKVNPDLSDERKKVEFDVEEFTNWYYKGAENVAEKRFLENFFLSDPELEDKVPTSYLSHKEKYENAVRKAVLVVNKIKELQADGRGGVDIYMALLGGTLGTAIFREANPITVHFVMFLPAIMNHGTSDQQAEWISRAWNCNIIGTYAQTELGHGTYIRGLETTATYDPKSKEFILNSPNLTSYKWWPGGLGHTTNYAIVIAQLHSLGKCHGIQPFIVQLRDEETHMPLKGIKIGEIGNKVGMNTVNNGFLAFDNVRIPLKNMLMKNAKVLEDGQFIKPKSSVLTYGTMMFVRVVILKDMASYLSKAVTIALRYSMVRRQSPIEPNKPEPKIIEHVTQQYKIFPAIAKVIVFKITAEFLWDMYNQVTHDLDKGDLERLPELHAISCCLKAVCTNEAAQAVEICRLSTGGHGYLNSAGFQDIYGMVTAAQTYEGENTVMFLQTARYLIKCWEKAMNGEKLTPTVSYLENFIKGRNSRQSFQNSPSGILKAFQLAAAKKIAESNKHLEERKKYLSPEEATNQTGLELINASELHCQAFLLQATIEVLEDSTKQTSLQLRSVLKDLLELYSVDLALRYTGSLLEFANMTSSDIEFLQRSLEALLKKLRYNILGIVDGFDHPDQILGSVLGTYDGNVYENLINAAMKSPLNQEDVNKSFHLYLKPFMKSNL</sequence>